<evidence type="ECO:0000313" key="1">
    <source>
        <dbReference type="EMBL" id="GAA2928574.1"/>
    </source>
</evidence>
<name>A0ABN3WUS5_STRTU</name>
<proteinExistence type="predicted"/>
<sequence>MPLHVSPCKARVRWTKDVCVIVVVLLHPPTRGQRPGFGRADRAVAYGKRFGGGGHGPARRLEGEDRLSRPYFLAVRAGSNGPARPLVSPRLAPPATVGCVRRLGRRSERVWTAGLVAADVCWTVIRAAGRSPVRGGAGVLRRPLRSQRRRV</sequence>
<comment type="caution">
    <text evidence="1">The sequence shown here is derived from an EMBL/GenBank/DDBJ whole genome shotgun (WGS) entry which is preliminary data.</text>
</comment>
<organism evidence="1 2">
    <name type="scientific">Streptomyces thioluteus</name>
    <dbReference type="NCBI Taxonomy" id="66431"/>
    <lineage>
        <taxon>Bacteria</taxon>
        <taxon>Bacillati</taxon>
        <taxon>Actinomycetota</taxon>
        <taxon>Actinomycetes</taxon>
        <taxon>Kitasatosporales</taxon>
        <taxon>Streptomycetaceae</taxon>
        <taxon>Streptomyces</taxon>
    </lineage>
</organism>
<protein>
    <submittedName>
        <fullName evidence="1">Uncharacterized protein</fullName>
    </submittedName>
</protein>
<dbReference type="EMBL" id="BAAAXZ010000097">
    <property type="protein sequence ID" value="GAA2928574.1"/>
    <property type="molecule type" value="Genomic_DNA"/>
</dbReference>
<evidence type="ECO:0000313" key="2">
    <source>
        <dbReference type="Proteomes" id="UP001501102"/>
    </source>
</evidence>
<keyword evidence="2" id="KW-1185">Reference proteome</keyword>
<reference evidence="1 2" key="1">
    <citation type="journal article" date="2019" name="Int. J. Syst. Evol. Microbiol.">
        <title>The Global Catalogue of Microorganisms (GCM) 10K type strain sequencing project: providing services to taxonomists for standard genome sequencing and annotation.</title>
        <authorList>
            <consortium name="The Broad Institute Genomics Platform"/>
            <consortium name="The Broad Institute Genome Sequencing Center for Infectious Disease"/>
            <person name="Wu L."/>
            <person name="Ma J."/>
        </authorList>
    </citation>
    <scope>NUCLEOTIDE SEQUENCE [LARGE SCALE GENOMIC DNA]</scope>
    <source>
        <strain evidence="1 2">JCM 4087</strain>
    </source>
</reference>
<dbReference type="Proteomes" id="UP001501102">
    <property type="component" value="Unassembled WGS sequence"/>
</dbReference>
<gene>
    <name evidence="1" type="ORF">GCM10020221_25610</name>
</gene>
<accession>A0ABN3WUS5</accession>